<keyword evidence="4" id="KW-0285">Flavoprotein</keyword>
<dbReference type="EC" id="2.7.7.2" evidence="3"/>
<evidence type="ECO:0000256" key="4">
    <source>
        <dbReference type="ARBA" id="ARBA00022630"/>
    </source>
</evidence>
<evidence type="ECO:0000256" key="3">
    <source>
        <dbReference type="ARBA" id="ARBA00012393"/>
    </source>
</evidence>
<feature type="domain" description="FAD synthetase" evidence="12">
    <location>
        <begin position="13"/>
        <end position="153"/>
    </location>
</feature>
<evidence type="ECO:0000256" key="6">
    <source>
        <dbReference type="ARBA" id="ARBA00022679"/>
    </source>
</evidence>
<comment type="caution">
    <text evidence="13">The sequence shown here is derived from an EMBL/GenBank/DDBJ whole genome shotgun (WGS) entry which is preliminary data.</text>
</comment>
<name>A0ABW4KPU7_9BACI</name>
<dbReference type="RefSeq" id="WP_380775365.1">
    <property type="nucleotide sequence ID" value="NZ_JBHUEO010000066.1"/>
</dbReference>
<keyword evidence="7" id="KW-0548">Nucleotidyltransferase</keyword>
<protein>
    <recommendedName>
        <fullName evidence="3">FAD synthase</fullName>
        <ecNumber evidence="3">2.7.7.2</ecNumber>
    </recommendedName>
</protein>
<organism evidence="13 14">
    <name type="scientific">Siminovitchia sediminis</name>
    <dbReference type="NCBI Taxonomy" id="1274353"/>
    <lineage>
        <taxon>Bacteria</taxon>
        <taxon>Bacillati</taxon>
        <taxon>Bacillota</taxon>
        <taxon>Bacilli</taxon>
        <taxon>Bacillales</taxon>
        <taxon>Bacillaceae</taxon>
        <taxon>Siminovitchia</taxon>
    </lineage>
</organism>
<proteinExistence type="inferred from homology"/>
<dbReference type="InterPro" id="IPR014729">
    <property type="entry name" value="Rossmann-like_a/b/a_fold"/>
</dbReference>
<evidence type="ECO:0000313" key="14">
    <source>
        <dbReference type="Proteomes" id="UP001597301"/>
    </source>
</evidence>
<evidence type="ECO:0000256" key="5">
    <source>
        <dbReference type="ARBA" id="ARBA00022643"/>
    </source>
</evidence>
<evidence type="ECO:0000256" key="7">
    <source>
        <dbReference type="ARBA" id="ARBA00022695"/>
    </source>
</evidence>
<accession>A0ABW4KPU7</accession>
<keyword evidence="14" id="KW-1185">Reference proteome</keyword>
<evidence type="ECO:0000256" key="1">
    <source>
        <dbReference type="ARBA" id="ARBA00004726"/>
    </source>
</evidence>
<sequence>MQVHQPNTLTLPASVIAIGAFDGIHLGHQRLIERVVNRSKEMGVPSLVYTFDPPPRVYFQGARMLTSIEEKLERLATLQVDHVVVAPFDFSYTQQRAIEYIKELSSLNPSEIIVGGDFRFGYKREGGLDDLRRYFQVKVFPSVCCSQGRVVSSSRIRELISHNAYTEAQSLLNWNTLDES</sequence>
<keyword evidence="5" id="KW-0288">FMN</keyword>
<reference evidence="14" key="1">
    <citation type="journal article" date="2019" name="Int. J. Syst. Evol. Microbiol.">
        <title>The Global Catalogue of Microorganisms (GCM) 10K type strain sequencing project: providing services to taxonomists for standard genome sequencing and annotation.</title>
        <authorList>
            <consortium name="The Broad Institute Genomics Platform"/>
            <consortium name="The Broad Institute Genome Sequencing Center for Infectious Disease"/>
            <person name="Wu L."/>
            <person name="Ma J."/>
        </authorList>
    </citation>
    <scope>NUCLEOTIDE SEQUENCE [LARGE SCALE GENOMIC DNA]</scope>
    <source>
        <strain evidence="14">CGMCC 1.12295</strain>
    </source>
</reference>
<dbReference type="CDD" id="cd02064">
    <property type="entry name" value="FAD_synthetase_N"/>
    <property type="match status" value="1"/>
</dbReference>
<evidence type="ECO:0000256" key="2">
    <source>
        <dbReference type="ARBA" id="ARBA00010214"/>
    </source>
</evidence>
<evidence type="ECO:0000256" key="10">
    <source>
        <dbReference type="ARBA" id="ARBA00022840"/>
    </source>
</evidence>
<evidence type="ECO:0000256" key="8">
    <source>
        <dbReference type="ARBA" id="ARBA00022741"/>
    </source>
</evidence>
<comment type="pathway">
    <text evidence="1">Cofactor biosynthesis; FAD biosynthesis; FAD from FMN: step 1/1.</text>
</comment>
<dbReference type="PANTHER" id="PTHR22749">
    <property type="entry name" value="RIBOFLAVIN KINASE/FMN ADENYLYLTRANSFERASE"/>
    <property type="match status" value="1"/>
</dbReference>
<evidence type="ECO:0000256" key="11">
    <source>
        <dbReference type="ARBA" id="ARBA00049494"/>
    </source>
</evidence>
<keyword evidence="9" id="KW-0274">FAD</keyword>
<comment type="similarity">
    <text evidence="2">Belongs to the RibF family.</text>
</comment>
<comment type="catalytic activity">
    <reaction evidence="11">
        <text>FMN + ATP + H(+) = FAD + diphosphate</text>
        <dbReference type="Rhea" id="RHEA:17237"/>
        <dbReference type="ChEBI" id="CHEBI:15378"/>
        <dbReference type="ChEBI" id="CHEBI:30616"/>
        <dbReference type="ChEBI" id="CHEBI:33019"/>
        <dbReference type="ChEBI" id="CHEBI:57692"/>
        <dbReference type="ChEBI" id="CHEBI:58210"/>
        <dbReference type="EC" id="2.7.7.2"/>
    </reaction>
</comment>
<dbReference type="EMBL" id="JBHUEO010000066">
    <property type="protein sequence ID" value="MFD1708268.1"/>
    <property type="molecule type" value="Genomic_DNA"/>
</dbReference>
<dbReference type="SUPFAM" id="SSF52374">
    <property type="entry name" value="Nucleotidylyl transferase"/>
    <property type="match status" value="1"/>
</dbReference>
<dbReference type="InterPro" id="IPR023468">
    <property type="entry name" value="Riboflavin_kinase"/>
</dbReference>
<dbReference type="PANTHER" id="PTHR22749:SF6">
    <property type="entry name" value="RIBOFLAVIN KINASE"/>
    <property type="match status" value="1"/>
</dbReference>
<gene>
    <name evidence="13" type="ORF">ACFSCZ_16245</name>
</gene>
<keyword evidence="10" id="KW-0067">ATP-binding</keyword>
<evidence type="ECO:0000259" key="12">
    <source>
        <dbReference type="Pfam" id="PF06574"/>
    </source>
</evidence>
<keyword evidence="6" id="KW-0808">Transferase</keyword>
<evidence type="ECO:0000256" key="9">
    <source>
        <dbReference type="ARBA" id="ARBA00022827"/>
    </source>
</evidence>
<dbReference type="InterPro" id="IPR015864">
    <property type="entry name" value="FAD_synthase"/>
</dbReference>
<evidence type="ECO:0000313" key="13">
    <source>
        <dbReference type="EMBL" id="MFD1708268.1"/>
    </source>
</evidence>
<keyword evidence="8" id="KW-0547">Nucleotide-binding</keyword>
<dbReference type="Gene3D" id="3.40.50.620">
    <property type="entry name" value="HUPs"/>
    <property type="match status" value="1"/>
</dbReference>
<dbReference type="Pfam" id="PF06574">
    <property type="entry name" value="FAD_syn"/>
    <property type="match status" value="1"/>
</dbReference>
<dbReference type="Proteomes" id="UP001597301">
    <property type="component" value="Unassembled WGS sequence"/>
</dbReference>